<sequence length="309" mass="33529">MRPRSLSVGRSSARAYAHRAPEIFQPSHPSHPPNPHPLPEKVEHILSQNPLEEPSGSDELQGGARGAGTGTGGGPEKPEKEEDLSDREWDIRVGNAIHHLRTTLPTFFETGLIIHPLPFIDPPSSSPSSPSSSPSPPGMSTTGKSLYSPNIRLSYTPPFPLPAPFPRTLHIEGLSLYSASARIVRATMTAFHHDLGVELRRMYVLSHGRRERAARILLTVSGFGRVTHARSEWDVNCTYTFSPTSGLISHHRIESIDPAPHISVYEGFKASLGRFLSGGAEGEAEGVGVPKRALEPARSCRGRDGGRCD</sequence>
<evidence type="ECO:0000313" key="2">
    <source>
        <dbReference type="EMBL" id="KZT52356.1"/>
    </source>
</evidence>
<dbReference type="AlphaFoldDB" id="A0A165D9S7"/>
<proteinExistence type="predicted"/>
<dbReference type="OrthoDB" id="1099063at2759"/>
<name>A0A165D9S7_9BASI</name>
<evidence type="ECO:0000256" key="1">
    <source>
        <dbReference type="SAM" id="MobiDB-lite"/>
    </source>
</evidence>
<protein>
    <submittedName>
        <fullName evidence="2">Uncharacterized protein</fullName>
    </submittedName>
</protein>
<organism evidence="2 3">
    <name type="scientific">Calocera cornea HHB12733</name>
    <dbReference type="NCBI Taxonomy" id="1353952"/>
    <lineage>
        <taxon>Eukaryota</taxon>
        <taxon>Fungi</taxon>
        <taxon>Dikarya</taxon>
        <taxon>Basidiomycota</taxon>
        <taxon>Agaricomycotina</taxon>
        <taxon>Dacrymycetes</taxon>
        <taxon>Dacrymycetales</taxon>
        <taxon>Dacrymycetaceae</taxon>
        <taxon>Calocera</taxon>
    </lineage>
</organism>
<feature type="compositionally biased region" description="Gly residues" evidence="1">
    <location>
        <begin position="63"/>
        <end position="75"/>
    </location>
</feature>
<dbReference type="EMBL" id="KV424069">
    <property type="protein sequence ID" value="KZT52356.1"/>
    <property type="molecule type" value="Genomic_DNA"/>
</dbReference>
<feature type="region of interest" description="Disordered" evidence="1">
    <location>
        <begin position="119"/>
        <end position="146"/>
    </location>
</feature>
<keyword evidence="3" id="KW-1185">Reference proteome</keyword>
<dbReference type="STRING" id="1353952.A0A165D9S7"/>
<accession>A0A165D9S7</accession>
<evidence type="ECO:0000313" key="3">
    <source>
        <dbReference type="Proteomes" id="UP000076842"/>
    </source>
</evidence>
<dbReference type="InParanoid" id="A0A165D9S7"/>
<feature type="compositionally biased region" description="Basic and acidic residues" evidence="1">
    <location>
        <begin position="76"/>
        <end position="87"/>
    </location>
</feature>
<feature type="region of interest" description="Disordered" evidence="1">
    <location>
        <begin position="1"/>
        <end position="87"/>
    </location>
</feature>
<reference evidence="2 3" key="1">
    <citation type="journal article" date="2016" name="Mol. Biol. Evol.">
        <title>Comparative Genomics of Early-Diverging Mushroom-Forming Fungi Provides Insights into the Origins of Lignocellulose Decay Capabilities.</title>
        <authorList>
            <person name="Nagy L.G."/>
            <person name="Riley R."/>
            <person name="Tritt A."/>
            <person name="Adam C."/>
            <person name="Daum C."/>
            <person name="Floudas D."/>
            <person name="Sun H."/>
            <person name="Yadav J.S."/>
            <person name="Pangilinan J."/>
            <person name="Larsson K.H."/>
            <person name="Matsuura K."/>
            <person name="Barry K."/>
            <person name="Labutti K."/>
            <person name="Kuo R."/>
            <person name="Ohm R.A."/>
            <person name="Bhattacharya S.S."/>
            <person name="Shirouzu T."/>
            <person name="Yoshinaga Y."/>
            <person name="Martin F.M."/>
            <person name="Grigoriev I.V."/>
            <person name="Hibbett D.S."/>
        </authorList>
    </citation>
    <scope>NUCLEOTIDE SEQUENCE [LARGE SCALE GENOMIC DNA]</scope>
    <source>
        <strain evidence="2 3">HHB12733</strain>
    </source>
</reference>
<dbReference type="Proteomes" id="UP000076842">
    <property type="component" value="Unassembled WGS sequence"/>
</dbReference>
<gene>
    <name evidence="2" type="ORF">CALCODRAFT_441694</name>
</gene>